<dbReference type="PATRIC" id="fig|45071.6.peg.1493"/>
<name>A0A1E5JXM8_9GAMM</name>
<dbReference type="OrthoDB" id="5647189at2"/>
<proteinExistence type="predicted"/>
<organism evidence="1 2">
    <name type="scientific">Legionella parisiensis</name>
    <dbReference type="NCBI Taxonomy" id="45071"/>
    <lineage>
        <taxon>Bacteria</taxon>
        <taxon>Pseudomonadati</taxon>
        <taxon>Pseudomonadota</taxon>
        <taxon>Gammaproteobacteria</taxon>
        <taxon>Legionellales</taxon>
        <taxon>Legionellaceae</taxon>
        <taxon>Legionella</taxon>
    </lineage>
</organism>
<gene>
    <name evidence="1" type="ORF">lpari_00228</name>
</gene>
<dbReference type="Proteomes" id="UP000095229">
    <property type="component" value="Unassembled WGS sequence"/>
</dbReference>
<comment type="caution">
    <text evidence="1">The sequence shown here is derived from an EMBL/GenBank/DDBJ whole genome shotgun (WGS) entry which is preliminary data.</text>
</comment>
<dbReference type="AlphaFoldDB" id="A0A1E5JXM8"/>
<evidence type="ECO:0000313" key="2">
    <source>
        <dbReference type="Proteomes" id="UP000095229"/>
    </source>
</evidence>
<dbReference type="STRING" id="45071.Lpar_1389"/>
<reference evidence="1 2" key="1">
    <citation type="submission" date="2016-02" db="EMBL/GenBank/DDBJ databases">
        <title>Secondary metabolites in Legionella.</title>
        <authorList>
            <person name="Tobias N.J."/>
            <person name="Bode H.B."/>
        </authorList>
    </citation>
    <scope>NUCLEOTIDE SEQUENCE [LARGE SCALE GENOMIC DNA]</scope>
    <source>
        <strain evidence="1 2">DSM 19216</strain>
    </source>
</reference>
<sequence>MVYDNPQRDQSRAIKNLNRYLATHDLPVRTNPDGVRLGFTNLYVKYVIEGCEKEYLKMLDHIANL</sequence>
<protein>
    <submittedName>
        <fullName evidence="1">Uncharacterized protein</fullName>
    </submittedName>
</protein>
<accession>A0A1E5JXM8</accession>
<keyword evidence="2" id="KW-1185">Reference proteome</keyword>
<dbReference type="EMBL" id="LSOG01000004">
    <property type="protein sequence ID" value="OEH48828.1"/>
    <property type="molecule type" value="Genomic_DNA"/>
</dbReference>
<dbReference type="RefSeq" id="WP_069683376.1">
    <property type="nucleotide sequence ID" value="NZ_LSOG01000004.1"/>
</dbReference>
<evidence type="ECO:0000313" key="1">
    <source>
        <dbReference type="EMBL" id="OEH48828.1"/>
    </source>
</evidence>